<dbReference type="Proteomes" id="UP000292235">
    <property type="component" value="Chromosome"/>
</dbReference>
<keyword evidence="3" id="KW-1185">Reference proteome</keyword>
<gene>
    <name evidence="2" type="ORF">EKD16_17590</name>
</gene>
<evidence type="ECO:0000313" key="3">
    <source>
        <dbReference type="Proteomes" id="UP000292235"/>
    </source>
</evidence>
<feature type="transmembrane region" description="Helical" evidence="1">
    <location>
        <begin position="51"/>
        <end position="71"/>
    </location>
</feature>
<accession>A0A4P6Q3M5</accession>
<sequence length="103" mass="10278">MASVPSSLLTTAGLIGGYSVARSTGNRQLGGAVLAACGAAAFRSWRRSAGLPAAATLTAVYTGAFGLSHPLAKKLGAWPSVLAVTAATGTAAHLVADRRRGRD</sequence>
<dbReference type="AlphaFoldDB" id="A0A4P6Q3M5"/>
<name>A0A4P6Q3M5_9ACTN</name>
<dbReference type="RefSeq" id="WP_131099315.1">
    <property type="nucleotide sequence ID" value="NZ_CP036455.1"/>
</dbReference>
<protein>
    <submittedName>
        <fullName evidence="2">Uncharacterized protein</fullName>
    </submittedName>
</protein>
<dbReference type="KEGG" id="strr:EKD16_17590"/>
<keyword evidence="1" id="KW-0812">Transmembrane</keyword>
<dbReference type="EMBL" id="CP036455">
    <property type="protein sequence ID" value="QBI55286.1"/>
    <property type="molecule type" value="Genomic_DNA"/>
</dbReference>
<evidence type="ECO:0000256" key="1">
    <source>
        <dbReference type="SAM" id="Phobius"/>
    </source>
</evidence>
<dbReference type="OrthoDB" id="5244439at2"/>
<reference evidence="2 3" key="1">
    <citation type="submission" date="2019-02" db="EMBL/GenBank/DDBJ databases">
        <authorList>
            <person name="Khodamoradi S."/>
            <person name="Hahnke R.L."/>
            <person name="Kaempfer P."/>
            <person name="Schumann P."/>
            <person name="Rohde M."/>
            <person name="Steinert M."/>
            <person name="Luzhetskyy A."/>
            <person name="Wink J."/>
            <person name="Ruckert C."/>
        </authorList>
    </citation>
    <scope>NUCLEOTIDE SEQUENCE [LARGE SCALE GENOMIC DNA]</scope>
    <source>
        <strain evidence="2 3">M2</strain>
    </source>
</reference>
<keyword evidence="1" id="KW-0472">Membrane</keyword>
<evidence type="ECO:0000313" key="2">
    <source>
        <dbReference type="EMBL" id="QBI55286.1"/>
    </source>
</evidence>
<keyword evidence="1" id="KW-1133">Transmembrane helix</keyword>
<organism evidence="2 3">
    <name type="scientific">Streptomonospora litoralis</name>
    <dbReference type="NCBI Taxonomy" id="2498135"/>
    <lineage>
        <taxon>Bacteria</taxon>
        <taxon>Bacillati</taxon>
        <taxon>Actinomycetota</taxon>
        <taxon>Actinomycetes</taxon>
        <taxon>Streptosporangiales</taxon>
        <taxon>Nocardiopsidaceae</taxon>
        <taxon>Streptomonospora</taxon>
    </lineage>
</organism>
<proteinExistence type="predicted"/>
<feature type="transmembrane region" description="Helical" evidence="1">
    <location>
        <begin position="77"/>
        <end position="96"/>
    </location>
</feature>